<dbReference type="NCBIfam" id="TIGR04283">
    <property type="entry name" value="glyco_like_mftF"/>
    <property type="match status" value="1"/>
</dbReference>
<keyword evidence="2" id="KW-1003">Cell membrane</keyword>
<reference evidence="7" key="1">
    <citation type="submission" date="2016-10" db="EMBL/GenBank/DDBJ databases">
        <title>Sequence of Gallionella enrichment culture.</title>
        <authorList>
            <person name="Poehlein A."/>
            <person name="Muehling M."/>
            <person name="Daniel R."/>
        </authorList>
    </citation>
    <scope>NUCLEOTIDE SEQUENCE</scope>
</reference>
<dbReference type="CDD" id="cd02522">
    <property type="entry name" value="GT_2_like_a"/>
    <property type="match status" value="1"/>
</dbReference>
<dbReference type="GO" id="GO:0005886">
    <property type="term" value="C:plasma membrane"/>
    <property type="evidence" value="ECO:0007669"/>
    <property type="project" value="UniProtKB-SubCell"/>
</dbReference>
<evidence type="ECO:0000256" key="3">
    <source>
        <dbReference type="ARBA" id="ARBA00022676"/>
    </source>
</evidence>
<dbReference type="InterPro" id="IPR029044">
    <property type="entry name" value="Nucleotide-diphossugar_trans"/>
</dbReference>
<evidence type="ECO:0000256" key="4">
    <source>
        <dbReference type="ARBA" id="ARBA00022679"/>
    </source>
</evidence>
<keyword evidence="4 7" id="KW-0808">Transferase</keyword>
<dbReference type="SUPFAM" id="SSF53448">
    <property type="entry name" value="Nucleotide-diphospho-sugar transferases"/>
    <property type="match status" value="1"/>
</dbReference>
<evidence type="ECO:0000256" key="5">
    <source>
        <dbReference type="ARBA" id="ARBA00023136"/>
    </source>
</evidence>
<evidence type="ECO:0000256" key="1">
    <source>
        <dbReference type="ARBA" id="ARBA00004236"/>
    </source>
</evidence>
<evidence type="ECO:0000256" key="2">
    <source>
        <dbReference type="ARBA" id="ARBA00022475"/>
    </source>
</evidence>
<dbReference type="InterPro" id="IPR001173">
    <property type="entry name" value="Glyco_trans_2-like"/>
</dbReference>
<dbReference type="PANTHER" id="PTHR43646">
    <property type="entry name" value="GLYCOSYLTRANSFERASE"/>
    <property type="match status" value="1"/>
</dbReference>
<feature type="domain" description="Glycosyltransferase 2-like" evidence="6">
    <location>
        <begin position="12"/>
        <end position="111"/>
    </location>
</feature>
<dbReference type="Gene3D" id="3.90.550.10">
    <property type="entry name" value="Spore Coat Polysaccharide Biosynthesis Protein SpsA, Chain A"/>
    <property type="match status" value="1"/>
</dbReference>
<dbReference type="GO" id="GO:0016757">
    <property type="term" value="F:glycosyltransferase activity"/>
    <property type="evidence" value="ECO:0007669"/>
    <property type="project" value="UniProtKB-KW"/>
</dbReference>
<comment type="subcellular location">
    <subcellularLocation>
        <location evidence="1">Cell membrane</location>
    </subcellularLocation>
</comment>
<keyword evidence="3" id="KW-0328">Glycosyltransferase</keyword>
<evidence type="ECO:0000313" key="7">
    <source>
        <dbReference type="EMBL" id="OIQ81903.1"/>
    </source>
</evidence>
<dbReference type="InterPro" id="IPR026461">
    <property type="entry name" value="Trfase_2_rSAM/seldom_assoc"/>
</dbReference>
<evidence type="ECO:0000259" key="6">
    <source>
        <dbReference type="Pfam" id="PF00535"/>
    </source>
</evidence>
<proteinExistence type="predicted"/>
<keyword evidence="5" id="KW-0472">Membrane</keyword>
<dbReference type="EMBL" id="MLJW01000867">
    <property type="protein sequence ID" value="OIQ81903.1"/>
    <property type="molecule type" value="Genomic_DNA"/>
</dbReference>
<dbReference type="Pfam" id="PF00535">
    <property type="entry name" value="Glycos_transf_2"/>
    <property type="match status" value="1"/>
</dbReference>
<gene>
    <name evidence="7" type="ORF">GALL_363300</name>
</gene>
<name>A0A1J5QPU2_9ZZZZ</name>
<sequence length="234" mass="25580">MNCRQTWAQRLCIVVPVRNEAAVLEQSLARLQPLRAAGVKLIVVDGASDDGSAELAQPLADRVLRSAPGRALQMNAGAAAGERPLLLFLHADTELPAGAVPALLAALDGGFDWGRFDVAIEPATPLLRLVAATMNLRSRASAICTGDQALFMRRDAFDAVGGFPAQELMEDVEISRRLRRRGRPACLRLRVRTSSRRWLRHGVLRTVLLMASLRLRYALGAEPAALARRYRDAR</sequence>
<dbReference type="AlphaFoldDB" id="A0A1J5QPU2"/>
<comment type="caution">
    <text evidence="7">The sequence shown here is derived from an EMBL/GenBank/DDBJ whole genome shotgun (WGS) entry which is preliminary data.</text>
</comment>
<protein>
    <submittedName>
        <fullName evidence="7">N-glycosyltransferase</fullName>
    </submittedName>
</protein>
<accession>A0A1J5QPU2</accession>
<dbReference type="PANTHER" id="PTHR43646:SF2">
    <property type="entry name" value="GLYCOSYLTRANSFERASE 2-LIKE DOMAIN-CONTAINING PROTEIN"/>
    <property type="match status" value="1"/>
</dbReference>
<organism evidence="7">
    <name type="scientific">mine drainage metagenome</name>
    <dbReference type="NCBI Taxonomy" id="410659"/>
    <lineage>
        <taxon>unclassified sequences</taxon>
        <taxon>metagenomes</taxon>
        <taxon>ecological metagenomes</taxon>
    </lineage>
</organism>